<keyword evidence="4" id="KW-1185">Reference proteome</keyword>
<comment type="caution">
    <text evidence="3">The sequence shown here is derived from an EMBL/GenBank/DDBJ whole genome shotgun (WGS) entry which is preliminary data.</text>
</comment>
<dbReference type="AlphaFoldDB" id="U2M7R2"/>
<dbReference type="Pfam" id="PF16409">
    <property type="entry name" value="DUF5017"/>
    <property type="match status" value="1"/>
</dbReference>
<feature type="chain" id="PRO_5004630967" evidence="1">
    <location>
        <begin position="19"/>
        <end position="345"/>
    </location>
</feature>
<sequence length="345" mass="37739">MKSYQSLIALLFCGFALASCDSELEEKVSLNVGVTADGNVKTVGDTVIVKKGKPVEFRLGGNPDFITFFSGEPESKYEYRERVMIDAADIASSHLMFSVWEQYGNAASAAGVLSMYISDSFPGLYKNNFAADSALVETSLWKDLVPQSDLPQAPVSSVAGAKSFDLDMKPYLGKAITIAVKYKGQNNSAAQPRVNFVKMQIVNRMKDGTSSTLMASNMGFTAVNMCNRLHLEDQKSMTNNRAYGTVTNNTAGIWNLTGVAKGNFFIHSSNAKRALKYSWLVSNHILVNACTPDVGVNIKNISRNLDAYSYVYNTTGTYKATFLAVNGNYKKTSSVIRQMNIKVVE</sequence>
<organism evidence="3 4">
    <name type="scientific">Hoylesella pleuritidis F0068</name>
    <dbReference type="NCBI Taxonomy" id="1081904"/>
    <lineage>
        <taxon>Bacteria</taxon>
        <taxon>Pseudomonadati</taxon>
        <taxon>Bacteroidota</taxon>
        <taxon>Bacteroidia</taxon>
        <taxon>Bacteroidales</taxon>
        <taxon>Prevotellaceae</taxon>
        <taxon>Hoylesella</taxon>
    </lineage>
</organism>
<evidence type="ECO:0000259" key="2">
    <source>
        <dbReference type="Pfam" id="PF16409"/>
    </source>
</evidence>
<evidence type="ECO:0000313" key="3">
    <source>
        <dbReference type="EMBL" id="ERJ97779.1"/>
    </source>
</evidence>
<feature type="signal peptide" evidence="1">
    <location>
        <begin position="1"/>
        <end position="18"/>
    </location>
</feature>
<dbReference type="EMBL" id="AWET01000051">
    <property type="protein sequence ID" value="ERJ97779.1"/>
    <property type="molecule type" value="Genomic_DNA"/>
</dbReference>
<dbReference type="RefSeq" id="WP_021584804.1">
    <property type="nucleotide sequence ID" value="NZ_AWET01000051.1"/>
</dbReference>
<keyword evidence="3" id="KW-0449">Lipoprotein</keyword>
<proteinExistence type="predicted"/>
<dbReference type="PROSITE" id="PS51257">
    <property type="entry name" value="PROKAR_LIPOPROTEIN"/>
    <property type="match status" value="1"/>
</dbReference>
<evidence type="ECO:0000313" key="4">
    <source>
        <dbReference type="Proteomes" id="UP000016600"/>
    </source>
</evidence>
<dbReference type="PATRIC" id="fig|1081904.3.peg.2285"/>
<dbReference type="InterPro" id="IPR032185">
    <property type="entry name" value="DUF5017"/>
</dbReference>
<reference evidence="3 4" key="1">
    <citation type="submission" date="2013-08" db="EMBL/GenBank/DDBJ databases">
        <authorList>
            <person name="Durkin A.S."/>
            <person name="Haft D.R."/>
            <person name="McCorrison J."/>
            <person name="Torralba M."/>
            <person name="Gillis M."/>
            <person name="Haft D.H."/>
            <person name="Methe B."/>
            <person name="Sutton G."/>
            <person name="Nelson K.E."/>
        </authorList>
    </citation>
    <scope>NUCLEOTIDE SEQUENCE [LARGE SCALE GENOMIC DNA]</scope>
    <source>
        <strain evidence="3 4">F0068</strain>
    </source>
</reference>
<name>U2M7R2_9BACT</name>
<feature type="domain" description="DUF5017" evidence="2">
    <location>
        <begin position="36"/>
        <end position="215"/>
    </location>
</feature>
<accession>U2M7R2</accession>
<gene>
    <name evidence="3" type="ORF">HMPREF1218_0788</name>
</gene>
<evidence type="ECO:0000256" key="1">
    <source>
        <dbReference type="SAM" id="SignalP"/>
    </source>
</evidence>
<protein>
    <submittedName>
        <fullName evidence="3">Putative lipoprotein</fullName>
    </submittedName>
</protein>
<dbReference type="Proteomes" id="UP000016600">
    <property type="component" value="Unassembled WGS sequence"/>
</dbReference>
<keyword evidence="1" id="KW-0732">Signal</keyword>